<dbReference type="OrthoDB" id="7424185at2759"/>
<gene>
    <name evidence="2" type="ORF">J437_LFUL000362</name>
</gene>
<protein>
    <submittedName>
        <fullName evidence="2">Uncharacterized protein</fullName>
    </submittedName>
</protein>
<feature type="region of interest" description="Disordered" evidence="1">
    <location>
        <begin position="310"/>
        <end position="381"/>
    </location>
</feature>
<dbReference type="EMBL" id="KZ308154">
    <property type="protein sequence ID" value="KAG8223196.1"/>
    <property type="molecule type" value="Genomic_DNA"/>
</dbReference>
<reference evidence="2" key="1">
    <citation type="submission" date="2013-04" db="EMBL/GenBank/DDBJ databases">
        <authorList>
            <person name="Qu J."/>
            <person name="Murali S.C."/>
            <person name="Bandaranaike D."/>
            <person name="Bellair M."/>
            <person name="Blankenburg K."/>
            <person name="Chao H."/>
            <person name="Dinh H."/>
            <person name="Doddapaneni H."/>
            <person name="Downs B."/>
            <person name="Dugan-Rocha S."/>
            <person name="Elkadiri S."/>
            <person name="Gnanaolivu R.D."/>
            <person name="Hernandez B."/>
            <person name="Javaid M."/>
            <person name="Jayaseelan J.C."/>
            <person name="Lee S."/>
            <person name="Li M."/>
            <person name="Ming W."/>
            <person name="Munidasa M."/>
            <person name="Muniz J."/>
            <person name="Nguyen L."/>
            <person name="Ongeri F."/>
            <person name="Osuji N."/>
            <person name="Pu L.-L."/>
            <person name="Puazo M."/>
            <person name="Qu C."/>
            <person name="Quiroz J."/>
            <person name="Raj R."/>
            <person name="Weissenberger G."/>
            <person name="Xin Y."/>
            <person name="Zou X."/>
            <person name="Han Y."/>
            <person name="Richards S."/>
            <person name="Worley K."/>
            <person name="Muzny D."/>
            <person name="Gibbs R."/>
        </authorList>
    </citation>
    <scope>NUCLEOTIDE SEQUENCE</scope>
    <source>
        <strain evidence="2">Sampled in the wild</strain>
    </source>
</reference>
<comment type="caution">
    <text evidence="2">The sequence shown here is derived from an EMBL/GenBank/DDBJ whole genome shotgun (WGS) entry which is preliminary data.</text>
</comment>
<proteinExistence type="predicted"/>
<evidence type="ECO:0000313" key="2">
    <source>
        <dbReference type="EMBL" id="KAG8223196.1"/>
    </source>
</evidence>
<feature type="compositionally biased region" description="Low complexity" evidence="1">
    <location>
        <begin position="327"/>
        <end position="355"/>
    </location>
</feature>
<dbReference type="AlphaFoldDB" id="A0A8K0JVL9"/>
<feature type="compositionally biased region" description="Polar residues" evidence="1">
    <location>
        <begin position="310"/>
        <end position="319"/>
    </location>
</feature>
<feature type="region of interest" description="Disordered" evidence="1">
    <location>
        <begin position="1"/>
        <end position="96"/>
    </location>
</feature>
<evidence type="ECO:0000256" key="1">
    <source>
        <dbReference type="SAM" id="MobiDB-lite"/>
    </source>
</evidence>
<accession>A0A8K0JVL9</accession>
<feature type="compositionally biased region" description="Polar residues" evidence="1">
    <location>
        <begin position="72"/>
        <end position="86"/>
    </location>
</feature>
<feature type="compositionally biased region" description="Acidic residues" evidence="1">
    <location>
        <begin position="24"/>
        <end position="51"/>
    </location>
</feature>
<feature type="compositionally biased region" description="Low complexity" evidence="1">
    <location>
        <begin position="362"/>
        <end position="374"/>
    </location>
</feature>
<reference evidence="2" key="2">
    <citation type="submission" date="2017-10" db="EMBL/GenBank/DDBJ databases">
        <title>Ladona fulva Genome sequencing and assembly.</title>
        <authorList>
            <person name="Murali S."/>
            <person name="Richards S."/>
            <person name="Bandaranaike D."/>
            <person name="Bellair M."/>
            <person name="Blankenburg K."/>
            <person name="Chao H."/>
            <person name="Dinh H."/>
            <person name="Doddapaneni H."/>
            <person name="Dugan-Rocha S."/>
            <person name="Elkadiri S."/>
            <person name="Gnanaolivu R."/>
            <person name="Hernandez B."/>
            <person name="Skinner E."/>
            <person name="Javaid M."/>
            <person name="Lee S."/>
            <person name="Li M."/>
            <person name="Ming W."/>
            <person name="Munidasa M."/>
            <person name="Muniz J."/>
            <person name="Nguyen L."/>
            <person name="Hughes D."/>
            <person name="Osuji N."/>
            <person name="Pu L.-L."/>
            <person name="Puazo M."/>
            <person name="Qu C."/>
            <person name="Quiroz J."/>
            <person name="Raj R."/>
            <person name="Weissenberger G."/>
            <person name="Xin Y."/>
            <person name="Zou X."/>
            <person name="Han Y."/>
            <person name="Worley K."/>
            <person name="Muzny D."/>
            <person name="Gibbs R."/>
        </authorList>
    </citation>
    <scope>NUCLEOTIDE SEQUENCE</scope>
    <source>
        <strain evidence="2">Sampled in the wild</strain>
    </source>
</reference>
<keyword evidence="3" id="KW-1185">Reference proteome</keyword>
<feature type="compositionally biased region" description="Pro residues" evidence="1">
    <location>
        <begin position="249"/>
        <end position="259"/>
    </location>
</feature>
<evidence type="ECO:0000313" key="3">
    <source>
        <dbReference type="Proteomes" id="UP000792457"/>
    </source>
</evidence>
<feature type="compositionally biased region" description="Low complexity" evidence="1">
    <location>
        <begin position="282"/>
        <end position="293"/>
    </location>
</feature>
<dbReference type="Proteomes" id="UP000792457">
    <property type="component" value="Unassembled WGS sequence"/>
</dbReference>
<name>A0A8K0JVL9_LADFU</name>
<sequence>MSGRRGINNPPPPPPTHEPLIVVEEAEGCEEEDEGDGEENSLEERCEDEESPPATPGLLCPDIRDRRKRSLPTPSCASGITASQVRRLSERGTAQTRRDAAFLATLTSAPAPGRRHSVTISRVPPLPVFRPRRESLAGCAPIRPTDPAPSFQLQLDIMDDIAEVKARKVRLKVRKTQSKETVCEVQHLDSTGGYLKTPGGSGATRRHSEGVPTKKKGGGIICTDTDLVSLLSLSPSGSPPTGREEAEKPSPPPTPPPAAPTVTVAPQSPTPSPPGTPKANKVVWDGGSGSVVDAHQLGTAIEEYLRLQDMGTTSTQTSPSKGGSKGAEGAVAAGGTVSTGNAGASGAAQSSAGTKSGEESGGSESTTESSLCSTLKDLFVK</sequence>
<organism evidence="2 3">
    <name type="scientific">Ladona fulva</name>
    <name type="common">Scarce chaser dragonfly</name>
    <name type="synonym">Libellula fulva</name>
    <dbReference type="NCBI Taxonomy" id="123851"/>
    <lineage>
        <taxon>Eukaryota</taxon>
        <taxon>Metazoa</taxon>
        <taxon>Ecdysozoa</taxon>
        <taxon>Arthropoda</taxon>
        <taxon>Hexapoda</taxon>
        <taxon>Insecta</taxon>
        <taxon>Pterygota</taxon>
        <taxon>Palaeoptera</taxon>
        <taxon>Odonata</taxon>
        <taxon>Epiprocta</taxon>
        <taxon>Anisoptera</taxon>
        <taxon>Libelluloidea</taxon>
        <taxon>Libellulidae</taxon>
        <taxon>Ladona</taxon>
    </lineage>
</organism>
<feature type="region of interest" description="Disordered" evidence="1">
    <location>
        <begin position="191"/>
        <end position="295"/>
    </location>
</feature>
<feature type="compositionally biased region" description="Low complexity" evidence="1">
    <location>
        <begin position="229"/>
        <end position="240"/>
    </location>
</feature>